<organism evidence="4 5">
    <name type="scientific">Lentinula detonsa</name>
    <dbReference type="NCBI Taxonomy" id="2804962"/>
    <lineage>
        <taxon>Eukaryota</taxon>
        <taxon>Fungi</taxon>
        <taxon>Dikarya</taxon>
        <taxon>Basidiomycota</taxon>
        <taxon>Agaricomycotina</taxon>
        <taxon>Agaricomycetes</taxon>
        <taxon>Agaricomycetidae</taxon>
        <taxon>Agaricales</taxon>
        <taxon>Marasmiineae</taxon>
        <taxon>Omphalotaceae</taxon>
        <taxon>Lentinula</taxon>
    </lineage>
</organism>
<name>A0A9W8P2W7_9AGAR</name>
<feature type="domain" description="MULE transposase" evidence="3">
    <location>
        <begin position="311"/>
        <end position="407"/>
    </location>
</feature>
<evidence type="ECO:0008006" key="6">
    <source>
        <dbReference type="Google" id="ProtNLM"/>
    </source>
</evidence>
<evidence type="ECO:0000256" key="1">
    <source>
        <dbReference type="SAM" id="MobiDB-lite"/>
    </source>
</evidence>
<accession>A0A9W8P2W7</accession>
<keyword evidence="5" id="KW-1185">Reference proteome</keyword>
<feature type="compositionally biased region" description="Acidic residues" evidence="1">
    <location>
        <begin position="524"/>
        <end position="537"/>
    </location>
</feature>
<sequence length="1051" mass="117923">MALFPQTPSGFRKTCSQCTAKKRTLASTKKRAIDPEANLSEEQDDLMGLNEIPIDLFLDQISSTLNLKMISALVNITEINQQHFGDSKSIADMLSRRIWEAGLYQFIYHSKRVHKNTPTTCFIYSCAQMTQRQHALKKSSRKDLTDDQRRDKIPMHTHNCNGWLNITVSNEHKAEVVFISLKHLEDHEPYCNIEVPEDVKQLVLENASLSTVTQLWNSVLKIYPNPTFLRRSVYQIFHNSQSSLWQHHLDEFQSTEIMLSMASKESSGALPDSLDYARAERIKLPDSTGYKAIAFGLPEVLRKFGGRIRELLLDSAWNTNGSNYEVYALLGEVYGSGCPLGYLLIQTKESTPGQKELFLRTFLEYFRDQWNIKAAVTLMDKDRVEINAFLAVYPNAKLQLCYWHALKAVRTRLSVLRRQPKHYNVDEAHKEFDFIDVMFVPRYQMRAGNASDMTTLQTALPHLRVRFNNEWASTAPPALTIRINGALHEAYQMRKRAQDLPGDINEGMNIDSSESADGEKLDSEAVESDTEGEDTAADDVKDIFEKHPDTDQEDAPDFMFEEGETRAPDPDYVFCPAPHRSAILRLFGKHFVQHPMLPERLVEKVQAVKEPDPRFFTEISRRRTIPIYQHPLLIAKDSAPTSVLGNDLGSVTDGDDHIWSGSVSALKDGGWRELNGKAKTLLGKRRSREDLDEEHRLHSHSPPTFAPLLVGDGEVSSVGPIKDDYDAAEQDAMLDEQVEWALQRAQELQQAAEIIQKQVQHRNPIWLKSLKDRNVGQDVSNLVNDVRRHEGSARVRDTTWARAGATIRSLPPLVPYTILLQGDIPPVEASGGCGLLIASGEADMGMGGDQGGSVRIPASWCGLFGLKPTFVVAFPEPTIDHTGPMTRSCLDSAILLKSIAGRDNLDDRCAGSPLPSEFPDYPRTLFAMKDADMSLKGFKIGMLREGFEICKTNGALNDPRVGVKVQEAAEKWREVGAVVEDVSIPMHDLGATLWVCIESRMGSLPVLCGGMSGRSGYQMTELTKKMHNIRTEEGCDNTPQITTGWMMQQAI</sequence>
<feature type="domain" description="Amidase" evidence="2">
    <location>
        <begin position="830"/>
        <end position="992"/>
    </location>
</feature>
<dbReference type="InterPro" id="IPR000120">
    <property type="entry name" value="Amidase"/>
</dbReference>
<dbReference type="PANTHER" id="PTHR11895:SF170">
    <property type="entry name" value="AMIDASE"/>
    <property type="match status" value="1"/>
</dbReference>
<dbReference type="SUPFAM" id="SSF75304">
    <property type="entry name" value="Amidase signature (AS) enzymes"/>
    <property type="match status" value="1"/>
</dbReference>
<feature type="compositionally biased region" description="Basic and acidic residues" evidence="1">
    <location>
        <begin position="687"/>
        <end position="696"/>
    </location>
</feature>
<reference evidence="4 5" key="1">
    <citation type="journal article" date="2023" name="Proc. Natl. Acad. Sci. U.S.A.">
        <title>A global phylogenomic analysis of the shiitake genus Lentinula.</title>
        <authorList>
            <person name="Sierra-Patev S."/>
            <person name="Min B."/>
            <person name="Naranjo-Ortiz M."/>
            <person name="Looney B."/>
            <person name="Konkel Z."/>
            <person name="Slot J.C."/>
            <person name="Sakamoto Y."/>
            <person name="Steenwyk J.L."/>
            <person name="Rokas A."/>
            <person name="Carro J."/>
            <person name="Camarero S."/>
            <person name="Ferreira P."/>
            <person name="Molpeceres G."/>
            <person name="Ruiz-Duenas F.J."/>
            <person name="Serrano A."/>
            <person name="Henrissat B."/>
            <person name="Drula E."/>
            <person name="Hughes K.W."/>
            <person name="Mata J.L."/>
            <person name="Ishikawa N.K."/>
            <person name="Vargas-Isla R."/>
            <person name="Ushijima S."/>
            <person name="Smith C.A."/>
            <person name="Donoghue J."/>
            <person name="Ahrendt S."/>
            <person name="Andreopoulos W."/>
            <person name="He G."/>
            <person name="LaButti K."/>
            <person name="Lipzen A."/>
            <person name="Ng V."/>
            <person name="Riley R."/>
            <person name="Sandor L."/>
            <person name="Barry K."/>
            <person name="Martinez A.T."/>
            <person name="Xiao Y."/>
            <person name="Gibbons J.G."/>
            <person name="Terashima K."/>
            <person name="Grigoriev I.V."/>
            <person name="Hibbett D."/>
        </authorList>
    </citation>
    <scope>NUCLEOTIDE SEQUENCE [LARGE SCALE GENOMIC DNA]</scope>
    <source>
        <strain evidence="4 5">TFB7810</strain>
    </source>
</reference>
<gene>
    <name evidence="4" type="ORF">DFH05DRAFT_1524108</name>
</gene>
<feature type="region of interest" description="Disordered" evidence="1">
    <location>
        <begin position="684"/>
        <end position="706"/>
    </location>
</feature>
<dbReference type="InterPro" id="IPR023631">
    <property type="entry name" value="Amidase_dom"/>
</dbReference>
<dbReference type="EMBL" id="JANVFU010000005">
    <property type="protein sequence ID" value="KAJ3745837.1"/>
    <property type="molecule type" value="Genomic_DNA"/>
</dbReference>
<feature type="region of interest" description="Disordered" evidence="1">
    <location>
        <begin position="500"/>
        <end position="541"/>
    </location>
</feature>
<dbReference type="Pfam" id="PF01425">
    <property type="entry name" value="Amidase"/>
    <property type="match status" value="1"/>
</dbReference>
<protein>
    <recommendedName>
        <fullName evidence="6">MULE transposase domain-containing protein</fullName>
    </recommendedName>
</protein>
<dbReference type="Pfam" id="PF10551">
    <property type="entry name" value="MULE"/>
    <property type="match status" value="1"/>
</dbReference>
<dbReference type="InterPro" id="IPR036928">
    <property type="entry name" value="AS_sf"/>
</dbReference>
<dbReference type="Proteomes" id="UP001142393">
    <property type="component" value="Unassembled WGS sequence"/>
</dbReference>
<dbReference type="GO" id="GO:0003824">
    <property type="term" value="F:catalytic activity"/>
    <property type="evidence" value="ECO:0007669"/>
    <property type="project" value="InterPro"/>
</dbReference>
<dbReference type="Gene3D" id="3.90.1300.10">
    <property type="entry name" value="Amidase signature (AS) domain"/>
    <property type="match status" value="1"/>
</dbReference>
<dbReference type="PANTHER" id="PTHR11895">
    <property type="entry name" value="TRANSAMIDASE"/>
    <property type="match status" value="1"/>
</dbReference>
<evidence type="ECO:0000259" key="3">
    <source>
        <dbReference type="Pfam" id="PF10551"/>
    </source>
</evidence>
<proteinExistence type="predicted"/>
<dbReference type="AlphaFoldDB" id="A0A9W8P2W7"/>
<evidence type="ECO:0000259" key="2">
    <source>
        <dbReference type="Pfam" id="PF01425"/>
    </source>
</evidence>
<dbReference type="InterPro" id="IPR018289">
    <property type="entry name" value="MULE_transposase_dom"/>
</dbReference>
<comment type="caution">
    <text evidence="4">The sequence shown here is derived from an EMBL/GenBank/DDBJ whole genome shotgun (WGS) entry which is preliminary data.</text>
</comment>
<evidence type="ECO:0000313" key="4">
    <source>
        <dbReference type="EMBL" id="KAJ3745837.1"/>
    </source>
</evidence>
<evidence type="ECO:0000313" key="5">
    <source>
        <dbReference type="Proteomes" id="UP001142393"/>
    </source>
</evidence>